<reference evidence="1 2" key="1">
    <citation type="submission" date="2016-01" db="EMBL/GenBank/DDBJ databases">
        <title>Molecular Mechanisms for transfer of large genomic segments between Enterococcus faecium strains.</title>
        <authorList>
            <person name="Garcia-Solache M.A."/>
            <person name="Lebreton F."/>
            <person name="Mclaughlin R.E."/>
            <person name="Whiteaker J.D."/>
            <person name="Gilmore M.S."/>
            <person name="Rice L.B."/>
        </authorList>
    </citation>
    <scope>NUCLEOTIDE SEQUENCE [LARGE SCALE GENOMIC DNA]</scope>
    <source>
        <strain evidence="1 2">D344RRF x C68</strain>
    </source>
</reference>
<name>A0A132P6R0_ENTFC</name>
<evidence type="ECO:0000313" key="2">
    <source>
        <dbReference type="Proteomes" id="UP000070452"/>
    </source>
</evidence>
<organism evidence="1 2">
    <name type="scientific">Enterococcus faecium</name>
    <name type="common">Streptococcus faecium</name>
    <dbReference type="NCBI Taxonomy" id="1352"/>
    <lineage>
        <taxon>Bacteria</taxon>
        <taxon>Bacillati</taxon>
        <taxon>Bacillota</taxon>
        <taxon>Bacilli</taxon>
        <taxon>Lactobacillales</taxon>
        <taxon>Enterococcaceae</taxon>
        <taxon>Enterococcus</taxon>
    </lineage>
</organism>
<dbReference type="RefSeq" id="WP_002317608.1">
    <property type="nucleotide sequence ID" value="NZ_CAXRWR010000012.1"/>
</dbReference>
<dbReference type="Proteomes" id="UP000070452">
    <property type="component" value="Unassembled WGS sequence"/>
</dbReference>
<dbReference type="EMBL" id="LRHK01000001">
    <property type="protein sequence ID" value="KWX18005.1"/>
    <property type="molecule type" value="Genomic_DNA"/>
</dbReference>
<sequence>MIYPEFKEWLEKNTIGYETFIIKATNYQIEKNKNRPPKKRWDDKKIDKVVLEMWKQVVTNLYQTIRKEKGVPLINGKEIWLEFIEEQGLIEFFNDSMAELEFE</sequence>
<dbReference type="AlphaFoldDB" id="A0A132P6R0"/>
<evidence type="ECO:0000313" key="1">
    <source>
        <dbReference type="EMBL" id="KWX18005.1"/>
    </source>
</evidence>
<accession>A0A132P6R0</accession>
<gene>
    <name evidence="1" type="ORF">AWT83_05795</name>
</gene>
<proteinExistence type="predicted"/>
<comment type="caution">
    <text evidence="1">The sequence shown here is derived from an EMBL/GenBank/DDBJ whole genome shotgun (WGS) entry which is preliminary data.</text>
</comment>
<protein>
    <submittedName>
        <fullName evidence="1">Uncharacterized protein</fullName>
    </submittedName>
</protein>